<dbReference type="AlphaFoldDB" id="A0A8H3I224"/>
<accession>A0A8H3I224</accession>
<gene>
    <name evidence="1" type="ORF">RDB_LOCUS171331</name>
</gene>
<protein>
    <submittedName>
        <fullName evidence="1">Uncharacterized protein</fullName>
    </submittedName>
</protein>
<reference evidence="1" key="1">
    <citation type="submission" date="2021-01" db="EMBL/GenBank/DDBJ databases">
        <authorList>
            <person name="Kaushik A."/>
        </authorList>
    </citation>
    <scope>NUCLEOTIDE SEQUENCE</scope>
    <source>
        <strain evidence="1">AG5</strain>
    </source>
</reference>
<proteinExistence type="predicted"/>
<organism evidence="1 2">
    <name type="scientific">Rhizoctonia solani</name>
    <dbReference type="NCBI Taxonomy" id="456999"/>
    <lineage>
        <taxon>Eukaryota</taxon>
        <taxon>Fungi</taxon>
        <taxon>Dikarya</taxon>
        <taxon>Basidiomycota</taxon>
        <taxon>Agaricomycotina</taxon>
        <taxon>Agaricomycetes</taxon>
        <taxon>Cantharellales</taxon>
        <taxon>Ceratobasidiaceae</taxon>
        <taxon>Rhizoctonia</taxon>
    </lineage>
</organism>
<evidence type="ECO:0000313" key="2">
    <source>
        <dbReference type="Proteomes" id="UP000663827"/>
    </source>
</evidence>
<evidence type="ECO:0000313" key="1">
    <source>
        <dbReference type="EMBL" id="CAE7223921.1"/>
    </source>
</evidence>
<dbReference type="Proteomes" id="UP000663827">
    <property type="component" value="Unassembled WGS sequence"/>
</dbReference>
<sequence length="101" mass="11160">MWLALPVGYKEGTTTRLTSPSSTTSLSLALNIKYDFHLIVTGIKLILRIVDSIMTKGYSYNSHGTNSQGNHYCSRDYGSSAPNQNSYHYRQVHSLITATSG</sequence>
<name>A0A8H3I224_9AGAM</name>
<dbReference type="EMBL" id="CAJNJQ010006211">
    <property type="protein sequence ID" value="CAE7223921.1"/>
    <property type="molecule type" value="Genomic_DNA"/>
</dbReference>
<comment type="caution">
    <text evidence="1">The sequence shown here is derived from an EMBL/GenBank/DDBJ whole genome shotgun (WGS) entry which is preliminary data.</text>
</comment>